<evidence type="ECO:0008006" key="3">
    <source>
        <dbReference type="Google" id="ProtNLM"/>
    </source>
</evidence>
<sequence length="401" mass="44722">MDVCLQLHGEKIIYPIPSGLHELMWDISKEVLHKQPSDIYFFIYKYLNSMLKLREATKNAVVVVDDIVNESSEIVKHINNLGTTLNIANSAATKIQNCFKSFVLRNLLKRERENGDEMSKSILEYLKTYQLDYDEVVKACKIIQRSYRRHKASKVSLAISDADIKNICDPNKLVNEESPKGSLLSSGSKALDKEEAGLEETQYGMNSLKHYSTEKLEGKLFDFTEMKPGLLQNINSENNLIHPTIPEEFIEIDFTQKLESPNSIDVFSQNKSLSLNLEEGSKGGDDITPAIDSLIFSASETAATSISKHSEIKQRKESMTLASSGANSISSSNKSLNLQGSKEEDLSKSQSLKKTSMSLEGDTTSISNDEVEITISKLQESKEDLSKPQSLMKVSMSLEGD</sequence>
<dbReference type="CDD" id="cd23767">
    <property type="entry name" value="IQCD"/>
    <property type="match status" value="1"/>
</dbReference>
<evidence type="ECO:0000256" key="1">
    <source>
        <dbReference type="SAM" id="MobiDB-lite"/>
    </source>
</evidence>
<dbReference type="CDD" id="cd12100">
    <property type="entry name" value="DD_CABYR_SP17"/>
    <property type="match status" value="1"/>
</dbReference>
<feature type="region of interest" description="Disordered" evidence="1">
    <location>
        <begin position="306"/>
        <end position="401"/>
    </location>
</feature>
<feature type="compositionally biased region" description="Basic and acidic residues" evidence="1">
    <location>
        <begin position="308"/>
        <end position="318"/>
    </location>
</feature>
<dbReference type="Gene3D" id="1.20.5.190">
    <property type="match status" value="1"/>
</dbReference>
<gene>
    <name evidence="2" type="ORF">g.2167</name>
</gene>
<dbReference type="Gene3D" id="1.20.890.10">
    <property type="entry name" value="cAMP-dependent protein kinase regulatory subunit, dimerization-anchoring domain"/>
    <property type="match status" value="1"/>
</dbReference>
<evidence type="ECO:0000313" key="2">
    <source>
        <dbReference type="EMBL" id="JAS21339.1"/>
    </source>
</evidence>
<dbReference type="PROSITE" id="PS50096">
    <property type="entry name" value="IQ"/>
    <property type="match status" value="1"/>
</dbReference>
<feature type="compositionally biased region" description="Polar residues" evidence="1">
    <location>
        <begin position="348"/>
        <end position="368"/>
    </location>
</feature>
<protein>
    <recommendedName>
        <fullName evidence="3">RIIa domain-containing protein</fullName>
    </recommendedName>
</protein>
<dbReference type="EMBL" id="GEDC01015959">
    <property type="protein sequence ID" value="JAS21339.1"/>
    <property type="molecule type" value="Transcribed_RNA"/>
</dbReference>
<feature type="non-terminal residue" evidence="2">
    <location>
        <position position="401"/>
    </location>
</feature>
<name>A0A1B6D6M7_9HEMI</name>
<dbReference type="InterPro" id="IPR047579">
    <property type="entry name" value="DD_CABYR_SP17"/>
</dbReference>
<feature type="compositionally biased region" description="Low complexity" evidence="1">
    <location>
        <begin position="321"/>
        <end position="338"/>
    </location>
</feature>
<proteinExistence type="predicted"/>
<dbReference type="SUPFAM" id="SSF47391">
    <property type="entry name" value="Dimerization-anchoring domain of cAMP-dependent PK regulatory subunit"/>
    <property type="match status" value="1"/>
</dbReference>
<accession>A0A1B6D6M7</accession>
<dbReference type="AlphaFoldDB" id="A0A1B6D6M7"/>
<reference evidence="2" key="1">
    <citation type="submission" date="2015-12" db="EMBL/GenBank/DDBJ databases">
        <title>De novo transcriptome assembly of four potential Pierce s Disease insect vectors from Arizona vineyards.</title>
        <authorList>
            <person name="Tassone E.E."/>
        </authorList>
    </citation>
    <scope>NUCLEOTIDE SEQUENCE</scope>
</reference>
<organism evidence="2">
    <name type="scientific">Clastoptera arizonana</name>
    <name type="common">Arizona spittle bug</name>
    <dbReference type="NCBI Taxonomy" id="38151"/>
    <lineage>
        <taxon>Eukaryota</taxon>
        <taxon>Metazoa</taxon>
        <taxon>Ecdysozoa</taxon>
        <taxon>Arthropoda</taxon>
        <taxon>Hexapoda</taxon>
        <taxon>Insecta</taxon>
        <taxon>Pterygota</taxon>
        <taxon>Neoptera</taxon>
        <taxon>Paraneoptera</taxon>
        <taxon>Hemiptera</taxon>
        <taxon>Auchenorrhyncha</taxon>
        <taxon>Cercopoidea</taxon>
        <taxon>Clastopteridae</taxon>
        <taxon>Clastoptera</taxon>
    </lineage>
</organism>